<evidence type="ECO:0000256" key="12">
    <source>
        <dbReference type="SAM" id="Phobius"/>
    </source>
</evidence>
<evidence type="ECO:0000256" key="8">
    <source>
        <dbReference type="ARBA" id="ARBA00023180"/>
    </source>
</evidence>
<feature type="region of interest" description="Disordered" evidence="11">
    <location>
        <begin position="397"/>
        <end position="424"/>
    </location>
</feature>
<sequence length="469" mass="51217">MVSLSSMRWAFLWAATCAQAALDVDLDSPASIKAAAKVVAHNLISTYYHGDEPGQIPGILPGPPPGGPYYWWEGGALWGTMVDYWHYTNDTTYNNITTQALIFQSENSYMPLNWTASLGNDDQGFWGMSVMLAAEVGYPDPPSGTPGWLALAQAVFNTMAWRWDTKNCGGGLLWQINLLNKGSDYKNTIANGILFNLAARLARYTHNDTYAGWAEKAWDWLVALKYIDDQYNIYDGAHIEDNCTVIDKGQWSYNAAVLAEGLAYMYDYSNRSSKWQTRLQGLLNRTLDFFFPDGILVEISCEHPDSIGCTTDELSFKGYMHRWLATATQLAPFTNATVMARLRTSAAGAVRSCEPDGTCGFRWNTGSYDGDTGAGQEMSALAALSSLLVTQQGVRAPLTDTTGGTSKGDPAAGNDATQPGAPLAPVTKADRAGAAVLTTAVLASLFGGIWWLLRDETKPAAPRWWRGRE</sequence>
<dbReference type="InterPro" id="IPR008928">
    <property type="entry name" value="6-hairpin_glycosidase_sf"/>
</dbReference>
<comment type="catalytic activity">
    <reaction evidence="1 10">
        <text>Random hydrolysis of (1-&gt;6)-alpha-D-mannosidic linkages in unbranched (1-&gt;6)-mannans.</text>
        <dbReference type="EC" id="3.2.1.101"/>
    </reaction>
</comment>
<evidence type="ECO:0000256" key="2">
    <source>
        <dbReference type="ARBA" id="ARBA00004308"/>
    </source>
</evidence>
<evidence type="ECO:0000256" key="9">
    <source>
        <dbReference type="ARBA" id="ARBA00023295"/>
    </source>
</evidence>
<evidence type="ECO:0000256" key="1">
    <source>
        <dbReference type="ARBA" id="ARBA00001452"/>
    </source>
</evidence>
<keyword evidence="8" id="KW-0325">Glycoprotein</keyword>
<evidence type="ECO:0000313" key="15">
    <source>
        <dbReference type="Proteomes" id="UP000289323"/>
    </source>
</evidence>
<dbReference type="AlphaFoldDB" id="A0A446BRL4"/>
<keyword evidence="12" id="KW-1133">Transmembrane helix</keyword>
<proteinExistence type="inferred from homology"/>
<keyword evidence="12" id="KW-0812">Transmembrane</keyword>
<dbReference type="PANTHER" id="PTHR12145:SF36">
    <property type="entry name" value="MANNAN ENDO-1,6-ALPHA-MANNOSIDASE DCW1"/>
    <property type="match status" value="1"/>
</dbReference>
<dbReference type="Gene3D" id="1.50.10.20">
    <property type="match status" value="1"/>
</dbReference>
<dbReference type="PANTHER" id="PTHR12145">
    <property type="entry name" value="MANNAN ENDO-1,6-ALPHA-MANNOSIDASE DCW1"/>
    <property type="match status" value="1"/>
</dbReference>
<evidence type="ECO:0000256" key="3">
    <source>
        <dbReference type="ARBA" id="ARBA00009699"/>
    </source>
</evidence>
<dbReference type="FunFam" id="1.50.10.20:FF:000006">
    <property type="entry name" value="Mannan endo-1,6-alpha-mannosidase"/>
    <property type="match status" value="1"/>
</dbReference>
<keyword evidence="9 10" id="KW-0326">Glycosidase</keyword>
<keyword evidence="6 10" id="KW-0378">Hydrolase</keyword>
<dbReference type="GO" id="GO:0016052">
    <property type="term" value="P:carbohydrate catabolic process"/>
    <property type="evidence" value="ECO:0007669"/>
    <property type="project" value="InterPro"/>
</dbReference>
<comment type="similarity">
    <text evidence="3 10">Belongs to the glycosyl hydrolase 76 family.</text>
</comment>
<evidence type="ECO:0000256" key="13">
    <source>
        <dbReference type="SAM" id="SignalP"/>
    </source>
</evidence>
<accession>A0A446BRL4</accession>
<comment type="subcellular location">
    <subcellularLocation>
        <location evidence="2">Endomembrane system</location>
    </subcellularLocation>
</comment>
<evidence type="ECO:0000313" key="14">
    <source>
        <dbReference type="EMBL" id="SPQ25166.1"/>
    </source>
</evidence>
<evidence type="ECO:0000256" key="6">
    <source>
        <dbReference type="ARBA" id="ARBA00022801"/>
    </source>
</evidence>
<evidence type="ECO:0000256" key="5">
    <source>
        <dbReference type="ARBA" id="ARBA00022729"/>
    </source>
</evidence>
<feature type="signal peptide" evidence="13">
    <location>
        <begin position="1"/>
        <end position="20"/>
    </location>
</feature>
<dbReference type="Pfam" id="PF03663">
    <property type="entry name" value="Glyco_hydro_76"/>
    <property type="match status" value="1"/>
</dbReference>
<gene>
    <name evidence="14" type="ORF">TT172_LOCUS7585</name>
</gene>
<feature type="chain" id="PRO_5019290729" description="Mannan endo-1,6-alpha-mannosidase" evidence="13">
    <location>
        <begin position="21"/>
        <end position="469"/>
    </location>
</feature>
<dbReference type="EMBL" id="OUUZ01000015">
    <property type="protein sequence ID" value="SPQ25166.1"/>
    <property type="molecule type" value="Genomic_DNA"/>
</dbReference>
<dbReference type="SUPFAM" id="SSF48208">
    <property type="entry name" value="Six-hairpin glycosidases"/>
    <property type="match status" value="1"/>
</dbReference>
<keyword evidence="7 12" id="KW-0472">Membrane</keyword>
<evidence type="ECO:0000256" key="11">
    <source>
        <dbReference type="SAM" id="MobiDB-lite"/>
    </source>
</evidence>
<dbReference type="GO" id="GO:0008496">
    <property type="term" value="F:mannan endo-1,6-alpha-mannosidase activity"/>
    <property type="evidence" value="ECO:0007669"/>
    <property type="project" value="UniProtKB-UniRule"/>
</dbReference>
<evidence type="ECO:0000256" key="10">
    <source>
        <dbReference type="PIRNR" id="PIRNR016302"/>
    </source>
</evidence>
<reference evidence="14 15" key="1">
    <citation type="submission" date="2018-04" db="EMBL/GenBank/DDBJ databases">
        <authorList>
            <person name="Huttner S."/>
            <person name="Dainat J."/>
        </authorList>
    </citation>
    <scope>NUCLEOTIDE SEQUENCE [LARGE SCALE GENOMIC DNA]</scope>
</reference>
<organism evidence="14 15">
    <name type="scientific">Thermothielavioides terrestris</name>
    <dbReference type="NCBI Taxonomy" id="2587410"/>
    <lineage>
        <taxon>Eukaryota</taxon>
        <taxon>Fungi</taxon>
        <taxon>Dikarya</taxon>
        <taxon>Ascomycota</taxon>
        <taxon>Pezizomycotina</taxon>
        <taxon>Sordariomycetes</taxon>
        <taxon>Sordariomycetidae</taxon>
        <taxon>Sordariales</taxon>
        <taxon>Chaetomiaceae</taxon>
        <taxon>Thermothielavioides</taxon>
    </lineage>
</organism>
<dbReference type="PIRSF" id="PIRSF016302">
    <property type="entry name" value="Man_a_manosd"/>
    <property type="match status" value="1"/>
</dbReference>
<evidence type="ECO:0000256" key="7">
    <source>
        <dbReference type="ARBA" id="ARBA00023136"/>
    </source>
</evidence>
<dbReference type="GO" id="GO:0009272">
    <property type="term" value="P:fungal-type cell wall biogenesis"/>
    <property type="evidence" value="ECO:0007669"/>
    <property type="project" value="TreeGrafter"/>
</dbReference>
<dbReference type="InterPro" id="IPR014480">
    <property type="entry name" value="Mannan-1_6-alpha_mannosidase"/>
</dbReference>
<dbReference type="InterPro" id="IPR005198">
    <property type="entry name" value="Glyco_hydro_76"/>
</dbReference>
<evidence type="ECO:0000256" key="4">
    <source>
        <dbReference type="ARBA" id="ARBA00012350"/>
    </source>
</evidence>
<feature type="transmembrane region" description="Helical" evidence="12">
    <location>
        <begin position="432"/>
        <end position="453"/>
    </location>
</feature>
<dbReference type="Proteomes" id="UP000289323">
    <property type="component" value="Unassembled WGS sequence"/>
</dbReference>
<keyword evidence="5 13" id="KW-0732">Signal</keyword>
<dbReference type="EC" id="3.2.1.101" evidence="4 10"/>
<name>A0A446BRL4_9PEZI</name>
<protein>
    <recommendedName>
        <fullName evidence="4 10">Mannan endo-1,6-alpha-mannosidase</fullName>
        <ecNumber evidence="4 10">3.2.1.101</ecNumber>
    </recommendedName>
</protein>
<dbReference type="GO" id="GO:0012505">
    <property type="term" value="C:endomembrane system"/>
    <property type="evidence" value="ECO:0007669"/>
    <property type="project" value="UniProtKB-SubCell"/>
</dbReference>